<evidence type="ECO:0000313" key="1">
    <source>
        <dbReference type="EMBL" id="STE02076.1"/>
    </source>
</evidence>
<dbReference type="NCBIfam" id="TIGR01634">
    <property type="entry name" value="tail_P2_I"/>
    <property type="match status" value="1"/>
</dbReference>
<name>A0A2S8JJ46_ECOLX</name>
<dbReference type="Pfam" id="PF09684">
    <property type="entry name" value="Tail_P2_I"/>
    <property type="match status" value="1"/>
</dbReference>
<reference evidence="1 2" key="1">
    <citation type="submission" date="2018-06" db="EMBL/GenBank/DDBJ databases">
        <authorList>
            <consortium name="Pathogen Informatics"/>
            <person name="Doyle S."/>
        </authorList>
    </citation>
    <scope>NUCLEOTIDE SEQUENCE [LARGE SCALE GENOMIC DNA]</scope>
    <source>
        <strain evidence="1 2">NCTC10082</strain>
    </source>
</reference>
<organism evidence="1 2">
    <name type="scientific">Escherichia coli</name>
    <dbReference type="NCBI Taxonomy" id="562"/>
    <lineage>
        <taxon>Bacteria</taxon>
        <taxon>Pseudomonadati</taxon>
        <taxon>Pseudomonadota</taxon>
        <taxon>Gammaproteobacteria</taxon>
        <taxon>Enterobacterales</taxon>
        <taxon>Enterobacteriaceae</taxon>
        <taxon>Escherichia</taxon>
    </lineage>
</organism>
<accession>A0A2S8JJ46</accession>
<dbReference type="InterPro" id="IPR006521">
    <property type="entry name" value="Tail_protein_I"/>
</dbReference>
<gene>
    <name evidence="1" type="primary">I</name>
    <name evidence="1" type="ORF">NCTC10082_00357</name>
</gene>
<protein>
    <submittedName>
        <fullName evidence="1">Tail protein I</fullName>
    </submittedName>
</protein>
<proteinExistence type="predicted"/>
<dbReference type="Proteomes" id="UP000255164">
    <property type="component" value="Unassembled WGS sequence"/>
</dbReference>
<dbReference type="RefSeq" id="WP_000852180.1">
    <property type="nucleotide sequence ID" value="NZ_BIBA01000048.1"/>
</dbReference>
<dbReference type="EMBL" id="UFZA01000001">
    <property type="protein sequence ID" value="STE02076.1"/>
    <property type="molecule type" value="Genomic_DNA"/>
</dbReference>
<dbReference type="AlphaFoldDB" id="A0A2S8JJ46"/>
<sequence>MAETFRSLLPPSAVRPERAQEQATTESILTLDTDMVRKVKNPDTCPLHLLPWLAWEFAVDFWQDDWSEEQKRQILRDAAYVHQHRGTAGAVLRALGAVGVPAAIKEWWQDSPRKNPYTFRVELFLREGADSVLYSQVRTLVIKAKNLRSGLSTIDVNTDIGKESQFYVGGAVTAHIDVVIEAGE</sequence>
<evidence type="ECO:0000313" key="2">
    <source>
        <dbReference type="Proteomes" id="UP000255164"/>
    </source>
</evidence>